<dbReference type="InterPro" id="IPR031636">
    <property type="entry name" value="PknG_TPR"/>
</dbReference>
<evidence type="ECO:0000256" key="9">
    <source>
        <dbReference type="SAM" id="MobiDB-lite"/>
    </source>
</evidence>
<keyword evidence="3" id="KW-0808">Transferase</keyword>
<dbReference type="Gene3D" id="1.10.510.10">
    <property type="entry name" value="Transferase(Phosphotransferase) domain 1"/>
    <property type="match status" value="1"/>
</dbReference>
<comment type="catalytic activity">
    <reaction evidence="8">
        <text>L-seryl-[protein] + ATP = O-phospho-L-seryl-[protein] + ADP + H(+)</text>
        <dbReference type="Rhea" id="RHEA:17989"/>
        <dbReference type="Rhea" id="RHEA-COMP:9863"/>
        <dbReference type="Rhea" id="RHEA-COMP:11604"/>
        <dbReference type="ChEBI" id="CHEBI:15378"/>
        <dbReference type="ChEBI" id="CHEBI:29999"/>
        <dbReference type="ChEBI" id="CHEBI:30616"/>
        <dbReference type="ChEBI" id="CHEBI:83421"/>
        <dbReference type="ChEBI" id="CHEBI:456216"/>
        <dbReference type="EC" id="2.7.11.1"/>
    </reaction>
</comment>
<dbReference type="InterPro" id="IPR000719">
    <property type="entry name" value="Prot_kinase_dom"/>
</dbReference>
<feature type="compositionally biased region" description="Pro residues" evidence="9">
    <location>
        <begin position="521"/>
        <end position="533"/>
    </location>
</feature>
<feature type="compositionally biased region" description="Low complexity" evidence="9">
    <location>
        <begin position="55"/>
        <end position="99"/>
    </location>
</feature>
<keyword evidence="12" id="KW-1185">Reference proteome</keyword>
<dbReference type="SUPFAM" id="SSF48452">
    <property type="entry name" value="TPR-like"/>
    <property type="match status" value="1"/>
</dbReference>
<keyword evidence="5" id="KW-0418">Kinase</keyword>
<proteinExistence type="predicted"/>
<evidence type="ECO:0000256" key="4">
    <source>
        <dbReference type="ARBA" id="ARBA00022741"/>
    </source>
</evidence>
<dbReference type="PANTHER" id="PTHR24363:SF0">
    <property type="entry name" value="SERINE_THREONINE KINASE LIKE DOMAIN CONTAINING 1"/>
    <property type="match status" value="1"/>
</dbReference>
<sequence>MSVEAAAVTCQRPGCDGEYEDVGGGELYCDTCGLAPVVSPQGMIGVAATGITGSARAAAGPDSAGSGRGSASVSTSAGGSASSRSQYSRRSVSGRLSRSGAGGLAGRSVSVRSSRSSTSTPGRARLGAGLVTMPQVPRPDPLSAVLEMPEVPERKRFCGNSDCGAPVGRARHGRPGRTEGFCTKCGHPYSFIPKLQPGDVVKDQYEIAGCLAHGGLGWIYLAIDLAVSNRWVVLKGLLDTGDEDAMAAAISERRFLAEIEHSSIVRIYNFVEHLDRRTGSLDGYIVMEYVGGKSLKEIANSRRTPGGRRDPLPVEQACAYGIEALDALGYLHSRNLLYCDFKVDNAIQQDDQLKLIDMGAVRRMDDHESAIYGTIGYQAPEVAEIGPSVASDLYTVARTLAVLTFDFQGYTTVFADSLPEPENIEVFQRYESFYRLLVRATDPDPRRRFASAQEMAEQLTGVLREVVALRTGQPQPALSQLFGPELRVVDTELVPRPQGPVSLLGVRGPRRTKARAGGLPTVPPQPTGPPRPTAPVTVAPDIREIVLALPVPRVDPGDPNAGFLAGLMASAPADLVVALRSAPTDSVERRVAELRAYLEMPGEEANAALRAALGSLAERHASDWRTVWYRGMAGLVGGDWETAALAFDAVYDAFPGEVAPKLALAVCAEVLGQLDNAADYYELVWTTDPSHVSAGFGLARVRLAAGDRQRAVAALESVPATSAHYTAARVAAVRARLRQRAPTPDLLPDLLAAGGQVADLRGAGLEPWLGEQLSCEVLGSALDWVLSQPPGQFRQQTDPQRRLLGASLDETGIRLGLERSYRRLARLAQTSSERTELVEAANRFRPRTWV</sequence>
<reference evidence="12" key="1">
    <citation type="submission" date="2023-07" db="EMBL/GenBank/DDBJ databases">
        <title>30 novel species of actinomycetes from the DSMZ collection.</title>
        <authorList>
            <person name="Nouioui I."/>
        </authorList>
    </citation>
    <scope>NUCLEOTIDE SEQUENCE [LARGE SCALE GENOMIC DNA]</scope>
    <source>
        <strain evidence="12">DSM 44938</strain>
    </source>
</reference>
<gene>
    <name evidence="11" type="ORF">RM590_09225</name>
</gene>
<dbReference type="Pfam" id="PF00069">
    <property type="entry name" value="Pkinase"/>
    <property type="match status" value="1"/>
</dbReference>
<dbReference type="EC" id="2.7.11.1" evidence="1"/>
<dbReference type="CDD" id="cd14014">
    <property type="entry name" value="STKc_PknB_like"/>
    <property type="match status" value="1"/>
</dbReference>
<evidence type="ECO:0000259" key="10">
    <source>
        <dbReference type="PROSITE" id="PS50011"/>
    </source>
</evidence>
<feature type="region of interest" description="Disordered" evidence="9">
    <location>
        <begin position="55"/>
        <end position="138"/>
    </location>
</feature>
<dbReference type="InterPro" id="IPR031634">
    <property type="entry name" value="PknG_rubred"/>
</dbReference>
<dbReference type="Pfam" id="PF16918">
    <property type="entry name" value="PknG_TPR"/>
    <property type="match status" value="1"/>
</dbReference>
<dbReference type="PANTHER" id="PTHR24363">
    <property type="entry name" value="SERINE/THREONINE PROTEIN KINASE"/>
    <property type="match status" value="1"/>
</dbReference>
<comment type="caution">
    <text evidence="11">The sequence shown here is derived from an EMBL/GenBank/DDBJ whole genome shotgun (WGS) entry which is preliminary data.</text>
</comment>
<evidence type="ECO:0000256" key="5">
    <source>
        <dbReference type="ARBA" id="ARBA00022777"/>
    </source>
</evidence>
<evidence type="ECO:0000256" key="3">
    <source>
        <dbReference type="ARBA" id="ARBA00022679"/>
    </source>
</evidence>
<dbReference type="Gene3D" id="1.25.40.10">
    <property type="entry name" value="Tetratricopeptide repeat domain"/>
    <property type="match status" value="1"/>
</dbReference>
<organism evidence="11 12">
    <name type="scientific">Streptomyces litchfieldiae</name>
    <dbReference type="NCBI Taxonomy" id="3075543"/>
    <lineage>
        <taxon>Bacteria</taxon>
        <taxon>Bacillati</taxon>
        <taxon>Actinomycetota</taxon>
        <taxon>Actinomycetes</taxon>
        <taxon>Kitasatosporales</taxon>
        <taxon>Streptomycetaceae</taxon>
        <taxon>Streptomyces</taxon>
    </lineage>
</organism>
<keyword evidence="2" id="KW-0723">Serine/threonine-protein kinase</keyword>
<evidence type="ECO:0000313" key="12">
    <source>
        <dbReference type="Proteomes" id="UP001183246"/>
    </source>
</evidence>
<dbReference type="EMBL" id="JAVREL010000004">
    <property type="protein sequence ID" value="MDT0342801.1"/>
    <property type="molecule type" value="Genomic_DNA"/>
</dbReference>
<evidence type="ECO:0000256" key="7">
    <source>
        <dbReference type="ARBA" id="ARBA00047899"/>
    </source>
</evidence>
<evidence type="ECO:0000256" key="8">
    <source>
        <dbReference type="ARBA" id="ARBA00048679"/>
    </source>
</evidence>
<evidence type="ECO:0000256" key="1">
    <source>
        <dbReference type="ARBA" id="ARBA00012513"/>
    </source>
</evidence>
<comment type="catalytic activity">
    <reaction evidence="7">
        <text>L-threonyl-[protein] + ATP = O-phospho-L-threonyl-[protein] + ADP + H(+)</text>
        <dbReference type="Rhea" id="RHEA:46608"/>
        <dbReference type="Rhea" id="RHEA-COMP:11060"/>
        <dbReference type="Rhea" id="RHEA-COMP:11605"/>
        <dbReference type="ChEBI" id="CHEBI:15378"/>
        <dbReference type="ChEBI" id="CHEBI:30013"/>
        <dbReference type="ChEBI" id="CHEBI:30616"/>
        <dbReference type="ChEBI" id="CHEBI:61977"/>
        <dbReference type="ChEBI" id="CHEBI:456216"/>
        <dbReference type="EC" id="2.7.11.1"/>
    </reaction>
</comment>
<name>A0ABU2MMH1_9ACTN</name>
<feature type="compositionally biased region" description="Low complexity" evidence="9">
    <location>
        <begin position="106"/>
        <end position="120"/>
    </location>
</feature>
<keyword evidence="4" id="KW-0547">Nucleotide-binding</keyword>
<accession>A0ABU2MMH1</accession>
<evidence type="ECO:0000313" key="11">
    <source>
        <dbReference type="EMBL" id="MDT0342801.1"/>
    </source>
</evidence>
<dbReference type="InterPro" id="IPR011009">
    <property type="entry name" value="Kinase-like_dom_sf"/>
</dbReference>
<feature type="region of interest" description="Disordered" evidence="9">
    <location>
        <begin position="500"/>
        <end position="533"/>
    </location>
</feature>
<dbReference type="PROSITE" id="PS50011">
    <property type="entry name" value="PROTEIN_KINASE_DOM"/>
    <property type="match status" value="1"/>
</dbReference>
<dbReference type="Proteomes" id="UP001183246">
    <property type="component" value="Unassembled WGS sequence"/>
</dbReference>
<keyword evidence="6" id="KW-0067">ATP-binding</keyword>
<dbReference type="RefSeq" id="WP_311703937.1">
    <property type="nucleotide sequence ID" value="NZ_JAVREL010000004.1"/>
</dbReference>
<dbReference type="InterPro" id="IPR011990">
    <property type="entry name" value="TPR-like_helical_dom_sf"/>
</dbReference>
<dbReference type="SUPFAM" id="SSF56112">
    <property type="entry name" value="Protein kinase-like (PK-like)"/>
    <property type="match status" value="1"/>
</dbReference>
<dbReference type="Pfam" id="PF16919">
    <property type="entry name" value="PknG_rubred"/>
    <property type="match status" value="1"/>
</dbReference>
<dbReference type="Gene3D" id="3.30.200.20">
    <property type="entry name" value="Phosphorylase Kinase, domain 1"/>
    <property type="match status" value="1"/>
</dbReference>
<evidence type="ECO:0000256" key="2">
    <source>
        <dbReference type="ARBA" id="ARBA00022527"/>
    </source>
</evidence>
<evidence type="ECO:0000256" key="6">
    <source>
        <dbReference type="ARBA" id="ARBA00022840"/>
    </source>
</evidence>
<protein>
    <recommendedName>
        <fullName evidence="1">non-specific serine/threonine protein kinase</fullName>
        <ecNumber evidence="1">2.7.11.1</ecNumber>
    </recommendedName>
</protein>
<feature type="domain" description="Protein kinase" evidence="10">
    <location>
        <begin position="205"/>
        <end position="460"/>
    </location>
</feature>